<keyword evidence="5" id="KW-1185">Reference proteome</keyword>
<protein>
    <recommendedName>
        <fullName evidence="3">Urease accessory protein UreD</fullName>
    </recommendedName>
</protein>
<keyword evidence="3" id="KW-0996">Nickel insertion</keyword>
<comment type="similarity">
    <text evidence="1 3">Belongs to the UreD family.</text>
</comment>
<comment type="caution">
    <text evidence="4">The sequence shown here is derived from an EMBL/GenBank/DDBJ whole genome shotgun (WGS) entry which is preliminary data.</text>
</comment>
<keyword evidence="3" id="KW-0963">Cytoplasm</keyword>
<keyword evidence="2 3" id="KW-0143">Chaperone</keyword>
<organism evidence="4 5">
    <name type="scientific">Chitinophaga nivalis</name>
    <dbReference type="NCBI Taxonomy" id="2991709"/>
    <lineage>
        <taxon>Bacteria</taxon>
        <taxon>Pseudomonadati</taxon>
        <taxon>Bacteroidota</taxon>
        <taxon>Chitinophagia</taxon>
        <taxon>Chitinophagales</taxon>
        <taxon>Chitinophagaceae</taxon>
        <taxon>Chitinophaga</taxon>
    </lineage>
</organism>
<dbReference type="RefSeq" id="WP_264726910.1">
    <property type="nucleotide sequence ID" value="NZ_JAPDNR010000001.1"/>
</dbReference>
<comment type="function">
    <text evidence="3">Required for maturation of urease via the functional incorporation of the urease nickel metallocenter.</text>
</comment>
<dbReference type="HAMAP" id="MF_01384">
    <property type="entry name" value="UreD"/>
    <property type="match status" value="1"/>
</dbReference>
<sequence length="295" mass="33915">MIQKDNSLYSKLFISNKKEGEKTLLHDSAFDIPFKIVHYGSRGTGSHLELMLMSSSPGMMDGDIIDVEICCRKETATKLFTQSYNKVHPCKKGTVQRHKVLLEDNALFSFLPHPLIPFRNAIYQADNEIRLSATSHLLWSDIMTAGRVHSGERFEFSRIHSKTKIYVDGRLVIFDNQLLMPGEQAIEELLFYEGYTHQATLFIVSPYVSLLKQEFDELFIEQFDDMKYGYTQCAPQALMIRILGNSGEGIYEWLYNIGNMCWEFIQFQQQQHIPKKAAKQLAPAGKKISKKKVKT</sequence>
<evidence type="ECO:0000256" key="1">
    <source>
        <dbReference type="ARBA" id="ARBA00007177"/>
    </source>
</evidence>
<reference evidence="4 5" key="1">
    <citation type="submission" date="2022-10" db="EMBL/GenBank/DDBJ databases">
        <title>Chitinophaga nivalis PC15 sp. nov., isolated from Pyeongchang county, South Korea.</title>
        <authorList>
            <person name="Trinh H.N."/>
        </authorList>
    </citation>
    <scope>NUCLEOTIDE SEQUENCE [LARGE SCALE GENOMIC DNA]</scope>
    <source>
        <strain evidence="4 5">PC14</strain>
    </source>
</reference>
<dbReference type="InterPro" id="IPR002669">
    <property type="entry name" value="UreD"/>
</dbReference>
<dbReference type="Pfam" id="PF01774">
    <property type="entry name" value="UreD"/>
    <property type="match status" value="1"/>
</dbReference>
<dbReference type="PANTHER" id="PTHR33643:SF1">
    <property type="entry name" value="UREASE ACCESSORY PROTEIN D"/>
    <property type="match status" value="1"/>
</dbReference>
<gene>
    <name evidence="3" type="primary">ureD</name>
    <name evidence="4" type="ORF">OL497_01165</name>
</gene>
<dbReference type="EMBL" id="JAPDNS010000001">
    <property type="protein sequence ID" value="MCW3482490.1"/>
    <property type="molecule type" value="Genomic_DNA"/>
</dbReference>
<evidence type="ECO:0000256" key="2">
    <source>
        <dbReference type="ARBA" id="ARBA00023186"/>
    </source>
</evidence>
<accession>A0ABT3IEV3</accession>
<dbReference type="PANTHER" id="PTHR33643">
    <property type="entry name" value="UREASE ACCESSORY PROTEIN D"/>
    <property type="match status" value="1"/>
</dbReference>
<proteinExistence type="inferred from homology"/>
<comment type="subcellular location">
    <subcellularLocation>
        <location evidence="3">Cytoplasm</location>
    </subcellularLocation>
</comment>
<name>A0ABT3IEV3_9BACT</name>
<evidence type="ECO:0000313" key="4">
    <source>
        <dbReference type="EMBL" id="MCW3482490.1"/>
    </source>
</evidence>
<evidence type="ECO:0000256" key="3">
    <source>
        <dbReference type="HAMAP-Rule" id="MF_01384"/>
    </source>
</evidence>
<dbReference type="Proteomes" id="UP001207742">
    <property type="component" value="Unassembled WGS sequence"/>
</dbReference>
<comment type="subunit">
    <text evidence="3">UreD, UreF and UreG form a complex that acts as a GTP-hydrolysis-dependent molecular chaperone, activating the urease apoprotein by helping to assemble the nickel containing metallocenter of UreC. The UreE protein probably delivers the nickel.</text>
</comment>
<evidence type="ECO:0000313" key="5">
    <source>
        <dbReference type="Proteomes" id="UP001207742"/>
    </source>
</evidence>